<dbReference type="PANTHER" id="PTHR34070">
    <property type="entry name" value="ARMADILLO-TYPE FOLD"/>
    <property type="match status" value="1"/>
</dbReference>
<dbReference type="AlphaFoldDB" id="A0A644UAU5"/>
<dbReference type="Pfam" id="PF08713">
    <property type="entry name" value="DNA_alkylation"/>
    <property type="match status" value="1"/>
</dbReference>
<reference evidence="1" key="1">
    <citation type="submission" date="2019-08" db="EMBL/GenBank/DDBJ databases">
        <authorList>
            <person name="Kucharzyk K."/>
            <person name="Murdoch R.W."/>
            <person name="Higgins S."/>
            <person name="Loffler F."/>
        </authorList>
    </citation>
    <scope>NUCLEOTIDE SEQUENCE</scope>
</reference>
<evidence type="ECO:0008006" key="2">
    <source>
        <dbReference type="Google" id="ProtNLM"/>
    </source>
</evidence>
<protein>
    <recommendedName>
        <fullName evidence="2">DNA alkylation repair enzyme</fullName>
    </recommendedName>
</protein>
<proteinExistence type="predicted"/>
<dbReference type="EMBL" id="VSSQ01000094">
    <property type="protein sequence ID" value="MPL76115.1"/>
    <property type="molecule type" value="Genomic_DNA"/>
</dbReference>
<organism evidence="1">
    <name type="scientific">bioreactor metagenome</name>
    <dbReference type="NCBI Taxonomy" id="1076179"/>
    <lineage>
        <taxon>unclassified sequences</taxon>
        <taxon>metagenomes</taxon>
        <taxon>ecological metagenomes</taxon>
    </lineage>
</organism>
<dbReference type="InterPro" id="IPR014825">
    <property type="entry name" value="DNA_alkylation"/>
</dbReference>
<gene>
    <name evidence="1" type="ORF">SDC9_21960</name>
</gene>
<dbReference type="Gene3D" id="1.25.10.90">
    <property type="match status" value="1"/>
</dbReference>
<comment type="caution">
    <text evidence="1">The sequence shown here is derived from an EMBL/GenBank/DDBJ whole genome shotgun (WGS) entry which is preliminary data.</text>
</comment>
<dbReference type="PANTHER" id="PTHR34070:SF1">
    <property type="entry name" value="DNA ALKYLATION REPAIR PROTEIN"/>
    <property type="match status" value="1"/>
</dbReference>
<evidence type="ECO:0000313" key="1">
    <source>
        <dbReference type="EMBL" id="MPL76115.1"/>
    </source>
</evidence>
<dbReference type="SUPFAM" id="SSF48371">
    <property type="entry name" value="ARM repeat"/>
    <property type="match status" value="1"/>
</dbReference>
<sequence length="260" mass="30748">MDLQGFWYFRCLNPLKRHNPYPMKAEQLFLELKNYCNDHANPELVIKYSRYFKGGVYNAWGLSQALMDAKKDELKKAGNITVDLVFDTAPLLMKSGRYEETSFVLILLSLVKDKLQKTDIQRIENLFETGIRNWAHADYLGMFFLPELMKQDLMGKEDFRGWVTSPFKFQRRCVPVTFIKLLKTGIAFQELFTFLEPLMLDPEREVHQGMGWFLREAWKLKNAETETFLLKWKDSAPRLIIQYACEKMDKTDKARFRRAK</sequence>
<dbReference type="InterPro" id="IPR016024">
    <property type="entry name" value="ARM-type_fold"/>
</dbReference>
<name>A0A644UAU5_9ZZZZ</name>
<accession>A0A644UAU5</accession>